<dbReference type="EMBL" id="AP024085">
    <property type="protein sequence ID" value="BCL57574.1"/>
    <property type="molecule type" value="Genomic_DNA"/>
</dbReference>
<feature type="domain" description="IrrE N-terminal-like" evidence="1">
    <location>
        <begin position="18"/>
        <end position="128"/>
    </location>
</feature>
<evidence type="ECO:0000259" key="1">
    <source>
        <dbReference type="Pfam" id="PF06114"/>
    </source>
</evidence>
<evidence type="ECO:0000313" key="3">
    <source>
        <dbReference type="EMBL" id="MCB8562023.1"/>
    </source>
</evidence>
<dbReference type="Proteomes" id="UP000240974">
    <property type="component" value="Unassembled WGS sequence"/>
</dbReference>
<dbReference type="Pfam" id="PF06114">
    <property type="entry name" value="Peptidase_M78"/>
    <property type="match status" value="1"/>
</dbReference>
<dbReference type="Proteomes" id="UP001197827">
    <property type="component" value="Unassembled WGS sequence"/>
</dbReference>
<evidence type="ECO:0000313" key="7">
    <source>
        <dbReference type="Proteomes" id="UP000593842"/>
    </source>
</evidence>
<dbReference type="Proteomes" id="UP001204814">
    <property type="component" value="Unassembled WGS sequence"/>
</dbReference>
<reference evidence="2" key="2">
    <citation type="journal article" date="2020" name="Microbiol. Resour. Announc.">
        <title>Complete Genome Sequence of Faecalibacillus intestinalis JCM 34082, Isolated from Feces from a Healthy Japanese Female.</title>
        <authorList>
            <person name="Sakamoto M."/>
            <person name="Ikeyama N."/>
            <person name="Toyoda A."/>
            <person name="Murakami T."/>
            <person name="Mori H."/>
            <person name="Ohkuma M."/>
        </authorList>
    </citation>
    <scope>NUCLEOTIDE SEQUENCE</scope>
    <source>
        <strain evidence="2">14EGH31</strain>
    </source>
</reference>
<keyword evidence="6" id="KW-1185">Reference proteome</keyword>
<reference evidence="7" key="3">
    <citation type="submission" date="2020-09" db="EMBL/GenBank/DDBJ databases">
        <title>Complete genome sequencing of Faecalibacillus intestinalis strain 14EGH31.</title>
        <authorList>
            <person name="Sakamoto M."/>
            <person name="Murakami T."/>
            <person name="Mori H."/>
        </authorList>
    </citation>
    <scope>NUCLEOTIDE SEQUENCE [LARGE SCALE GENOMIC DNA]</scope>
    <source>
        <strain evidence="7">14EGH31</strain>
    </source>
</reference>
<dbReference type="InterPro" id="IPR010359">
    <property type="entry name" value="IrrE_HExxH"/>
</dbReference>
<sequence>MRTENKDKELNHRHFIGLRLTDKTLKGYCFMSCKTVYVMISSFPSEEEKMIVAAHELGRIILHRSQLKMAPMQDDTLYNMTDNTEYQANLFAADLLIEDEEIEDMVQNEDLDYFGLCSSLNATPELMSFKLYSLTKRGQAYHMPMEIQSNFLAK</sequence>
<evidence type="ECO:0000313" key="6">
    <source>
        <dbReference type="Proteomes" id="UP000240974"/>
    </source>
</evidence>
<dbReference type="AlphaFoldDB" id="A0A2T3G5H2"/>
<accession>A0A2T3G5H2</accession>
<dbReference type="Proteomes" id="UP000593842">
    <property type="component" value="Chromosome"/>
</dbReference>
<dbReference type="KEGG" id="fit:Fi14EGH31_12860"/>
<evidence type="ECO:0000313" key="4">
    <source>
        <dbReference type="EMBL" id="MCQ5060642.1"/>
    </source>
</evidence>
<reference evidence="5 6" key="1">
    <citation type="journal article" date="2019" name="Int. J. Syst. Evol. Microbiol.">
        <title>Faecalibacillus intestinalis gen. nov., sp. nov. and Faecalibacillus faecis sp. nov., isolated from human faeces.</title>
        <authorList>
            <person name="Seo B."/>
            <person name="Jeon K."/>
            <person name="Baek I."/>
            <person name="Lee Y.M."/>
            <person name="Baek K."/>
            <person name="Ko G."/>
        </authorList>
    </citation>
    <scope>NUCLEOTIDE SEQUENCE [LARGE SCALE GENOMIC DNA]</scope>
    <source>
        <strain evidence="5 6">SNUG30099</strain>
    </source>
</reference>
<dbReference type="RefSeq" id="WP_107029356.1">
    <property type="nucleotide sequence ID" value="NZ_AP024085.1"/>
</dbReference>
<dbReference type="EMBL" id="PYLQ01000003">
    <property type="protein sequence ID" value="PST42768.1"/>
    <property type="molecule type" value="Genomic_DNA"/>
</dbReference>
<dbReference type="Gene3D" id="1.10.10.2910">
    <property type="match status" value="1"/>
</dbReference>
<evidence type="ECO:0000313" key="2">
    <source>
        <dbReference type="EMBL" id="BCL57574.1"/>
    </source>
</evidence>
<dbReference type="EMBL" id="JAJDKQ010000015">
    <property type="protein sequence ID" value="MCB8562023.1"/>
    <property type="molecule type" value="Genomic_DNA"/>
</dbReference>
<reference evidence="3" key="4">
    <citation type="submission" date="2021-10" db="EMBL/GenBank/DDBJ databases">
        <title>Collection of gut derived symbiotic bacterial strains cultured from healthy donors.</title>
        <authorList>
            <person name="Lin H."/>
            <person name="Littmann E."/>
            <person name="Kohout C."/>
            <person name="Pamer E.G."/>
        </authorList>
    </citation>
    <scope>NUCLEOTIDE SEQUENCE</scope>
    <source>
        <strain evidence="3">DFI.5.2</strain>
    </source>
</reference>
<name>A0A2T3G5H2_9FIRM</name>
<reference evidence="4" key="5">
    <citation type="submission" date="2022-06" db="EMBL/GenBank/DDBJ databases">
        <title>Isolation of gut microbiota from human fecal samples.</title>
        <authorList>
            <person name="Pamer E.G."/>
            <person name="Barat B."/>
            <person name="Waligurski E."/>
            <person name="Medina S."/>
            <person name="Paddock L."/>
            <person name="Mostad J."/>
        </authorList>
    </citation>
    <scope>NUCLEOTIDE SEQUENCE</scope>
    <source>
        <strain evidence="4">DFI.6.24</strain>
    </source>
</reference>
<organism evidence="5 6">
    <name type="scientific">Faecalibacillus intestinalis</name>
    <dbReference type="NCBI Taxonomy" id="1982626"/>
    <lineage>
        <taxon>Bacteria</taxon>
        <taxon>Bacillati</taxon>
        <taxon>Bacillota</taxon>
        <taxon>Erysipelotrichia</taxon>
        <taxon>Erysipelotrichales</taxon>
        <taxon>Coprobacillaceae</taxon>
        <taxon>Faecalibacillus</taxon>
    </lineage>
</organism>
<protein>
    <submittedName>
        <fullName evidence="3">ImmA/IrrE family metallo-endopeptidase</fullName>
    </submittedName>
    <submittedName>
        <fullName evidence="5">Zn peptidase</fullName>
    </submittedName>
</protein>
<evidence type="ECO:0000313" key="5">
    <source>
        <dbReference type="EMBL" id="PST42768.1"/>
    </source>
</evidence>
<dbReference type="GeneID" id="70579722"/>
<proteinExistence type="predicted"/>
<dbReference type="EMBL" id="JANGBO010000001">
    <property type="protein sequence ID" value="MCQ5060642.1"/>
    <property type="molecule type" value="Genomic_DNA"/>
</dbReference>
<gene>
    <name evidence="5" type="ORF">C7U54_03690</name>
    <name evidence="2" type="ORF">Fi14EGH31_12860</name>
    <name evidence="3" type="ORF">LJD74_08430</name>
    <name evidence="4" type="ORF">NE542_02150</name>
</gene>